<dbReference type="InterPro" id="IPR021363">
    <property type="entry name" value="DUF2835"/>
</dbReference>
<sequence length="79" mass="9326">MMATTSKRQYYFRLQISQQQFLRYYQGSANAIEVMSECGKRLHFPAIRLRPLLTHTGINGRFLLTIDSNNRFIDLRKIS</sequence>
<dbReference type="Proteomes" id="UP000199409">
    <property type="component" value="Unassembled WGS sequence"/>
</dbReference>
<dbReference type="AlphaFoldDB" id="A0A1H3WXV2"/>
<protein>
    <recommendedName>
        <fullName evidence="3">DUF2835 domain-containing protein</fullName>
    </recommendedName>
</protein>
<evidence type="ECO:0008006" key="3">
    <source>
        <dbReference type="Google" id="ProtNLM"/>
    </source>
</evidence>
<proteinExistence type="predicted"/>
<evidence type="ECO:0000313" key="2">
    <source>
        <dbReference type="Proteomes" id="UP000199409"/>
    </source>
</evidence>
<organism evidence="1 2">
    <name type="scientific">Desulfuromusa kysingii</name>
    <dbReference type="NCBI Taxonomy" id="37625"/>
    <lineage>
        <taxon>Bacteria</taxon>
        <taxon>Pseudomonadati</taxon>
        <taxon>Thermodesulfobacteriota</taxon>
        <taxon>Desulfuromonadia</taxon>
        <taxon>Desulfuromonadales</taxon>
        <taxon>Geopsychrobacteraceae</taxon>
        <taxon>Desulfuromusa</taxon>
    </lineage>
</organism>
<name>A0A1H3WXV2_9BACT</name>
<dbReference type="Pfam" id="PF11197">
    <property type="entry name" value="DUF2835"/>
    <property type="match status" value="1"/>
</dbReference>
<accession>A0A1H3WXV2</accession>
<evidence type="ECO:0000313" key="1">
    <source>
        <dbReference type="EMBL" id="SDZ91048.1"/>
    </source>
</evidence>
<dbReference type="RefSeq" id="WP_245706359.1">
    <property type="nucleotide sequence ID" value="NZ_FNQN01000002.1"/>
</dbReference>
<keyword evidence="2" id="KW-1185">Reference proteome</keyword>
<gene>
    <name evidence="1" type="ORF">SAMN05660420_00694</name>
</gene>
<dbReference type="EMBL" id="FNQN01000002">
    <property type="protein sequence ID" value="SDZ91048.1"/>
    <property type="molecule type" value="Genomic_DNA"/>
</dbReference>
<dbReference type="STRING" id="37625.SAMN05660420_00694"/>
<reference evidence="1 2" key="1">
    <citation type="submission" date="2016-10" db="EMBL/GenBank/DDBJ databases">
        <authorList>
            <person name="de Groot N.N."/>
        </authorList>
    </citation>
    <scope>NUCLEOTIDE SEQUENCE [LARGE SCALE GENOMIC DNA]</scope>
    <source>
        <strain evidence="1 2">DSM 7343</strain>
    </source>
</reference>